<proteinExistence type="predicted"/>
<dbReference type="EMBL" id="JAKKPZ010000187">
    <property type="protein sequence ID" value="KAI1699241.1"/>
    <property type="molecule type" value="Genomic_DNA"/>
</dbReference>
<protein>
    <submittedName>
        <fullName evidence="2">Uncharacterized protein</fullName>
    </submittedName>
</protein>
<name>A0AAD4MLP3_9BILA</name>
<comment type="caution">
    <text evidence="2">The sequence shown here is derived from an EMBL/GenBank/DDBJ whole genome shotgun (WGS) entry which is preliminary data.</text>
</comment>
<keyword evidence="1" id="KW-1133">Transmembrane helix</keyword>
<keyword evidence="1" id="KW-0472">Membrane</keyword>
<dbReference type="AlphaFoldDB" id="A0AAD4MLP3"/>
<dbReference type="Proteomes" id="UP001201812">
    <property type="component" value="Unassembled WGS sequence"/>
</dbReference>
<reference evidence="2" key="1">
    <citation type="submission" date="2022-01" db="EMBL/GenBank/DDBJ databases">
        <title>Genome Sequence Resource for Two Populations of Ditylenchus destructor, the Migratory Endoparasitic Phytonematode.</title>
        <authorList>
            <person name="Zhang H."/>
            <person name="Lin R."/>
            <person name="Xie B."/>
        </authorList>
    </citation>
    <scope>NUCLEOTIDE SEQUENCE</scope>
    <source>
        <strain evidence="2">BazhouSP</strain>
    </source>
</reference>
<evidence type="ECO:0000256" key="1">
    <source>
        <dbReference type="SAM" id="Phobius"/>
    </source>
</evidence>
<feature type="transmembrane region" description="Helical" evidence="1">
    <location>
        <begin position="12"/>
        <end position="31"/>
    </location>
</feature>
<evidence type="ECO:0000313" key="3">
    <source>
        <dbReference type="Proteomes" id="UP001201812"/>
    </source>
</evidence>
<keyword evidence="1" id="KW-0812">Transmembrane</keyword>
<sequence>MSLFSIIFSTPLIAEIFISCIVIFQIGAIIADDEEPIENEFGEVITAPLITLKWQNNEYNCVNEGNQTYQLFNGPKKCPKSCQETLEKLLLNSKNDSTLLELVIPGNLTKTSSIVTAVLNGTVYWGNQRTWSVPQYQLQFCFNLSQGTPLSCPQGVFVSNMHHINDSEEFIHSPCNVQDVPALLPLFNQRRYGYFAYTTADAKKLIVYNGCWNPNTRETGPEHIIFGGRKTWDLPNISSSSDGEGCGSVDVSFDFFRRHNDGSASFWDYFSHQHFLRWFEMVQLDCPMSWENGQASVQNLTIETLGSKGCNLIVSINGIHLRKIVNTTLTD</sequence>
<accession>A0AAD4MLP3</accession>
<keyword evidence="3" id="KW-1185">Reference proteome</keyword>
<organism evidence="2 3">
    <name type="scientific">Ditylenchus destructor</name>
    <dbReference type="NCBI Taxonomy" id="166010"/>
    <lineage>
        <taxon>Eukaryota</taxon>
        <taxon>Metazoa</taxon>
        <taxon>Ecdysozoa</taxon>
        <taxon>Nematoda</taxon>
        <taxon>Chromadorea</taxon>
        <taxon>Rhabditida</taxon>
        <taxon>Tylenchina</taxon>
        <taxon>Tylenchomorpha</taxon>
        <taxon>Sphaerularioidea</taxon>
        <taxon>Anguinidae</taxon>
        <taxon>Anguininae</taxon>
        <taxon>Ditylenchus</taxon>
    </lineage>
</organism>
<gene>
    <name evidence="2" type="ORF">DdX_17447</name>
</gene>
<evidence type="ECO:0000313" key="2">
    <source>
        <dbReference type="EMBL" id="KAI1699241.1"/>
    </source>
</evidence>